<dbReference type="NCBIfam" id="TIGR00694">
    <property type="entry name" value="thiM"/>
    <property type="match status" value="1"/>
</dbReference>
<feature type="binding site" evidence="11">
    <location>
        <position position="119"/>
    </location>
    <ligand>
        <name>ATP</name>
        <dbReference type="ChEBI" id="CHEBI:30616"/>
    </ligand>
</feature>
<feature type="binding site" evidence="11">
    <location>
        <position position="166"/>
    </location>
    <ligand>
        <name>ATP</name>
        <dbReference type="ChEBI" id="CHEBI:30616"/>
    </ligand>
</feature>
<evidence type="ECO:0000256" key="1">
    <source>
        <dbReference type="ARBA" id="ARBA00001771"/>
    </source>
</evidence>
<keyword evidence="8 11" id="KW-0067">ATP-binding</keyword>
<dbReference type="GO" id="GO:0009229">
    <property type="term" value="P:thiamine diphosphate biosynthetic process"/>
    <property type="evidence" value="ECO:0007669"/>
    <property type="project" value="UniProtKB-UniRule"/>
</dbReference>
<evidence type="ECO:0000256" key="6">
    <source>
        <dbReference type="ARBA" id="ARBA00022741"/>
    </source>
</evidence>
<comment type="catalytic activity">
    <reaction evidence="1 11">
        <text>5-(2-hydroxyethyl)-4-methylthiazole + ATP = 4-methyl-5-(2-phosphooxyethyl)-thiazole + ADP + H(+)</text>
        <dbReference type="Rhea" id="RHEA:24212"/>
        <dbReference type="ChEBI" id="CHEBI:15378"/>
        <dbReference type="ChEBI" id="CHEBI:17957"/>
        <dbReference type="ChEBI" id="CHEBI:30616"/>
        <dbReference type="ChEBI" id="CHEBI:58296"/>
        <dbReference type="ChEBI" id="CHEBI:456216"/>
        <dbReference type="EC" id="2.7.1.50"/>
    </reaction>
</comment>
<dbReference type="Gene3D" id="3.40.1190.20">
    <property type="match status" value="1"/>
</dbReference>
<dbReference type="UniPathway" id="UPA00060">
    <property type="reaction ID" value="UER00139"/>
</dbReference>
<dbReference type="GO" id="GO:0000287">
    <property type="term" value="F:magnesium ion binding"/>
    <property type="evidence" value="ECO:0007669"/>
    <property type="project" value="UniProtKB-UniRule"/>
</dbReference>
<dbReference type="Pfam" id="PF02110">
    <property type="entry name" value="HK"/>
    <property type="match status" value="1"/>
</dbReference>
<keyword evidence="4 11" id="KW-0808">Transferase</keyword>
<evidence type="ECO:0000256" key="8">
    <source>
        <dbReference type="ARBA" id="ARBA00022840"/>
    </source>
</evidence>
<comment type="cofactor">
    <cofactor evidence="2 11">
        <name>Mg(2+)</name>
        <dbReference type="ChEBI" id="CHEBI:18420"/>
    </cofactor>
</comment>
<dbReference type="CDD" id="cd01170">
    <property type="entry name" value="THZ_kinase"/>
    <property type="match status" value="1"/>
</dbReference>
<comment type="function">
    <text evidence="11">Catalyzes the phosphorylation of the hydroxyl group of 4-methyl-5-beta-hydroxyethylthiazole (THZ).</text>
</comment>
<proteinExistence type="inferred from homology"/>
<dbReference type="SUPFAM" id="SSF53613">
    <property type="entry name" value="Ribokinase-like"/>
    <property type="match status" value="1"/>
</dbReference>
<reference evidence="12" key="1">
    <citation type="journal article" date="2020" name="mSystems">
        <title>Genome- and Community-Level Interaction Insights into Carbon Utilization and Element Cycling Functions of Hydrothermarchaeota in Hydrothermal Sediment.</title>
        <authorList>
            <person name="Zhou Z."/>
            <person name="Liu Y."/>
            <person name="Xu W."/>
            <person name="Pan J."/>
            <person name="Luo Z.H."/>
            <person name="Li M."/>
        </authorList>
    </citation>
    <scope>NUCLEOTIDE SEQUENCE [LARGE SCALE GENOMIC DNA]</scope>
    <source>
        <strain evidence="12">SpSt-23</strain>
    </source>
</reference>
<comment type="caution">
    <text evidence="12">The sequence shown here is derived from an EMBL/GenBank/DDBJ whole genome shotgun (WGS) entry which is preliminary data.</text>
</comment>
<feature type="binding site" evidence="11">
    <location>
        <position position="201"/>
    </location>
    <ligand>
        <name>substrate</name>
    </ligand>
</feature>
<evidence type="ECO:0000313" key="12">
    <source>
        <dbReference type="EMBL" id="HEF87103.1"/>
    </source>
</evidence>
<dbReference type="InterPro" id="IPR029056">
    <property type="entry name" value="Ribokinase-like"/>
</dbReference>
<gene>
    <name evidence="11" type="primary">thiM</name>
    <name evidence="12" type="ORF">ENP55_02130</name>
</gene>
<evidence type="ECO:0000256" key="4">
    <source>
        <dbReference type="ARBA" id="ARBA00022679"/>
    </source>
</evidence>
<evidence type="ECO:0000256" key="2">
    <source>
        <dbReference type="ARBA" id="ARBA00001946"/>
    </source>
</evidence>
<keyword evidence="5 11" id="KW-0479">Metal-binding</keyword>
<evidence type="ECO:0000256" key="10">
    <source>
        <dbReference type="ARBA" id="ARBA00022977"/>
    </source>
</evidence>
<dbReference type="HAMAP" id="MF_00228">
    <property type="entry name" value="Thz_kinase"/>
    <property type="match status" value="1"/>
</dbReference>
<evidence type="ECO:0000256" key="3">
    <source>
        <dbReference type="ARBA" id="ARBA00004868"/>
    </source>
</evidence>
<evidence type="ECO:0000256" key="5">
    <source>
        <dbReference type="ARBA" id="ARBA00022723"/>
    </source>
</evidence>
<comment type="pathway">
    <text evidence="3 11">Cofactor biosynthesis; thiamine diphosphate biosynthesis; 4-methyl-5-(2-phosphoethyl)-thiazole from 5-(2-hydroxyethyl)-4-methylthiazole: step 1/1.</text>
</comment>
<keyword evidence="9 11" id="KW-0460">Magnesium</keyword>
<dbReference type="NCBIfam" id="NF006830">
    <property type="entry name" value="PRK09355.1"/>
    <property type="match status" value="1"/>
</dbReference>
<organism evidence="12">
    <name type="scientific">Thermosphaera aggregans</name>
    <dbReference type="NCBI Taxonomy" id="54254"/>
    <lineage>
        <taxon>Archaea</taxon>
        <taxon>Thermoproteota</taxon>
        <taxon>Thermoprotei</taxon>
        <taxon>Desulfurococcales</taxon>
        <taxon>Desulfurococcaceae</taxon>
        <taxon>Thermosphaera</taxon>
    </lineage>
</organism>
<feature type="binding site" evidence="11">
    <location>
        <position position="43"/>
    </location>
    <ligand>
        <name>substrate</name>
    </ligand>
</feature>
<dbReference type="EC" id="2.7.1.50" evidence="11"/>
<keyword evidence="6 11" id="KW-0547">Nucleotide-binding</keyword>
<protein>
    <recommendedName>
        <fullName evidence="11">Hydroxyethylthiazole kinase</fullName>
        <ecNumber evidence="11">2.7.1.50</ecNumber>
    </recommendedName>
    <alternativeName>
        <fullName evidence="11">4-methyl-5-beta-hydroxyethylthiazole kinase</fullName>
        <shortName evidence="11">TH kinase</shortName>
        <shortName evidence="11">Thz kinase</shortName>
    </alternativeName>
</protein>
<dbReference type="PIRSF" id="PIRSF000513">
    <property type="entry name" value="Thz_kinase"/>
    <property type="match status" value="1"/>
</dbReference>
<keyword evidence="7 11" id="KW-0418">Kinase</keyword>
<dbReference type="PRINTS" id="PR01099">
    <property type="entry name" value="HYETHTZKNASE"/>
</dbReference>
<evidence type="ECO:0000256" key="7">
    <source>
        <dbReference type="ARBA" id="ARBA00022777"/>
    </source>
</evidence>
<accession>A0A7C2FQF8</accession>
<name>A0A7C2FQF8_9CREN</name>
<dbReference type="GO" id="GO:0004417">
    <property type="term" value="F:hydroxyethylthiazole kinase activity"/>
    <property type="evidence" value="ECO:0007669"/>
    <property type="project" value="UniProtKB-UniRule"/>
</dbReference>
<keyword evidence="10 11" id="KW-0784">Thiamine biosynthesis</keyword>
<dbReference type="GO" id="GO:0005524">
    <property type="term" value="F:ATP binding"/>
    <property type="evidence" value="ECO:0007669"/>
    <property type="project" value="UniProtKB-UniRule"/>
</dbReference>
<dbReference type="EMBL" id="DSJT01000008">
    <property type="protein sequence ID" value="HEF87103.1"/>
    <property type="molecule type" value="Genomic_DNA"/>
</dbReference>
<sequence length="274" mass="29198">MEWLGKALESVRARKPLVHNITNFVVMNTTANALLALGASPIMAHSPEEVEELVENADSVVVNIGTLDESFTYSMIKAVLRAGELGKPVVLDPVGAGATRLRTRIASHLASLGGVRVVRGNFGEISALAGELGKTRGVDTATYDEARARELAVMVARNCNAVVAVTGKVDYVSNGAEVYAINPGPPSLEERVEKLVRRVTGLGCIVSALIGAYLGVENPLRAAIAGIATFKLASEKAAEEASYPGSFHVKLYDWLYRLEGDALARFGEERVHEA</sequence>
<dbReference type="GO" id="GO:0009228">
    <property type="term" value="P:thiamine biosynthetic process"/>
    <property type="evidence" value="ECO:0007669"/>
    <property type="project" value="UniProtKB-KW"/>
</dbReference>
<evidence type="ECO:0000256" key="9">
    <source>
        <dbReference type="ARBA" id="ARBA00022842"/>
    </source>
</evidence>
<dbReference type="InterPro" id="IPR000417">
    <property type="entry name" value="Hyethyz_kinase"/>
</dbReference>
<comment type="similarity">
    <text evidence="11">Belongs to the Thz kinase family.</text>
</comment>
<evidence type="ECO:0000256" key="11">
    <source>
        <dbReference type="HAMAP-Rule" id="MF_00228"/>
    </source>
</evidence>
<dbReference type="AlphaFoldDB" id="A0A7C2FQF8"/>